<dbReference type="AlphaFoldDB" id="A0A7W9B3C0"/>
<dbReference type="Gene3D" id="3.30.300.30">
    <property type="match status" value="1"/>
</dbReference>
<organism evidence="3 4">
    <name type="scientific">Sphingopyxis panaciterrulae</name>
    <dbReference type="NCBI Taxonomy" id="462372"/>
    <lineage>
        <taxon>Bacteria</taxon>
        <taxon>Pseudomonadati</taxon>
        <taxon>Pseudomonadota</taxon>
        <taxon>Alphaproteobacteria</taxon>
        <taxon>Sphingomonadales</taxon>
        <taxon>Sphingomonadaceae</taxon>
        <taxon>Sphingopyxis</taxon>
    </lineage>
</organism>
<dbReference type="Pfam" id="PF00501">
    <property type="entry name" value="AMP-binding"/>
    <property type="match status" value="1"/>
</dbReference>
<dbReference type="SUPFAM" id="SSF56801">
    <property type="entry name" value="Acetyl-CoA synthetase-like"/>
    <property type="match status" value="1"/>
</dbReference>
<proteinExistence type="predicted"/>
<reference evidence="3 4" key="1">
    <citation type="submission" date="2020-08" db="EMBL/GenBank/DDBJ databases">
        <title>Genomic Encyclopedia of Type Strains, Phase IV (KMG-IV): sequencing the most valuable type-strain genomes for metagenomic binning, comparative biology and taxonomic classification.</title>
        <authorList>
            <person name="Goeker M."/>
        </authorList>
    </citation>
    <scope>NUCLEOTIDE SEQUENCE [LARGE SCALE GENOMIC DNA]</scope>
    <source>
        <strain evidence="3 4">DSM 27163</strain>
    </source>
</reference>
<evidence type="ECO:0000313" key="4">
    <source>
        <dbReference type="Proteomes" id="UP000537161"/>
    </source>
</evidence>
<dbReference type="InterPro" id="IPR000873">
    <property type="entry name" value="AMP-dep_synth/lig_dom"/>
</dbReference>
<dbReference type="PANTHER" id="PTHR24096:SF323">
    <property type="entry name" value="BLR3536 PROTEIN"/>
    <property type="match status" value="1"/>
</dbReference>
<dbReference type="Pfam" id="PF13193">
    <property type="entry name" value="AMP-binding_C"/>
    <property type="match status" value="1"/>
</dbReference>
<gene>
    <name evidence="3" type="ORF">FHR21_000798</name>
</gene>
<keyword evidence="4" id="KW-1185">Reference proteome</keyword>
<dbReference type="InterPro" id="IPR045851">
    <property type="entry name" value="AMP-bd_C_sf"/>
</dbReference>
<evidence type="ECO:0000259" key="1">
    <source>
        <dbReference type="Pfam" id="PF00501"/>
    </source>
</evidence>
<protein>
    <submittedName>
        <fullName evidence="3">Bile acid-coenzyme A ligase</fullName>
    </submittedName>
</protein>
<comment type="caution">
    <text evidence="3">The sequence shown here is derived from an EMBL/GenBank/DDBJ whole genome shotgun (WGS) entry which is preliminary data.</text>
</comment>
<dbReference type="EMBL" id="JACIJH010000001">
    <property type="protein sequence ID" value="MBB5705473.1"/>
    <property type="molecule type" value="Genomic_DNA"/>
</dbReference>
<dbReference type="PANTHER" id="PTHR24096">
    <property type="entry name" value="LONG-CHAIN-FATTY-ACID--COA LIGASE"/>
    <property type="match status" value="1"/>
</dbReference>
<dbReference type="GO" id="GO:0016405">
    <property type="term" value="F:CoA-ligase activity"/>
    <property type="evidence" value="ECO:0007669"/>
    <property type="project" value="TreeGrafter"/>
</dbReference>
<dbReference type="Proteomes" id="UP000537161">
    <property type="component" value="Unassembled WGS sequence"/>
</dbReference>
<dbReference type="Gene3D" id="3.40.50.12780">
    <property type="entry name" value="N-terminal domain of ligase-like"/>
    <property type="match status" value="1"/>
</dbReference>
<accession>A0A7W9B3C0</accession>
<name>A0A7W9B3C0_9SPHN</name>
<sequence>MAIESISFAAKLADHARTRPERPAVTCGDDVLTYGELHRRSNRLAHGLRNLGTRQGDLVSVALPNGVDFVAVCHAIWKLGATPQPLSFRLPTAELEAIVALGKPRIVVGDPAMGERVRITSVDEVQAAGDADVDLPDAVAAVAKAPTSGGSTGRPKLILSGTPGLTPAVTPEVGDFQLNDGSIALLPGPLYHNAPFTMMMLATAYGAHVVLLPRFDAEAMLRAIARHRVTWACLVPTMMSRAWRLPPEVRDSFDISSLRTVWHMAAPCPAWLKEAFVDWIAPAVLMELYAGTEAISSTVISGAEWLQHRGSVGRVAAGEMKVVGPDGESLPPGEVGEIYMRPASPDSLTYRYLGAEAKTLPGGWQTLGDLGWFDADGYLFLADRRSDLILVGGANVYPAEIEGALEEHPAVQSCAVVGLPDEDMGARVHAIVQVNGPVTEAELLAHLTDRLVTYKVPRSFEFVDESLRDEAGKVRRMALRDART</sequence>
<dbReference type="RefSeq" id="WP_184095470.1">
    <property type="nucleotide sequence ID" value="NZ_JACIJH010000001.1"/>
</dbReference>
<feature type="domain" description="AMP-dependent synthetase/ligase" evidence="1">
    <location>
        <begin position="13"/>
        <end position="341"/>
    </location>
</feature>
<feature type="domain" description="AMP-binding enzyme C-terminal" evidence="2">
    <location>
        <begin position="400"/>
        <end position="473"/>
    </location>
</feature>
<dbReference type="InterPro" id="IPR025110">
    <property type="entry name" value="AMP-bd_C"/>
</dbReference>
<dbReference type="InterPro" id="IPR042099">
    <property type="entry name" value="ANL_N_sf"/>
</dbReference>
<keyword evidence="3" id="KW-0436">Ligase</keyword>
<evidence type="ECO:0000259" key="2">
    <source>
        <dbReference type="Pfam" id="PF13193"/>
    </source>
</evidence>
<evidence type="ECO:0000313" key="3">
    <source>
        <dbReference type="EMBL" id="MBB5705473.1"/>
    </source>
</evidence>